<dbReference type="RefSeq" id="WP_289349209.1">
    <property type="nucleotide sequence ID" value="NZ_JAUCFI010000003.1"/>
</dbReference>
<comment type="caution">
    <text evidence="1">The sequence shown here is derived from an EMBL/GenBank/DDBJ whole genome shotgun (WGS) entry which is preliminary data.</text>
</comment>
<dbReference type="AlphaFoldDB" id="A0AAJ1VA98"/>
<reference evidence="1" key="1">
    <citation type="submission" date="2023-06" db="EMBL/GenBank/DDBJ databases">
        <title>Comparative genomics of Bacillaceae isolates and their secondary metabolite potential.</title>
        <authorList>
            <person name="Song L."/>
            <person name="Nielsen L.J."/>
            <person name="Mohite O."/>
            <person name="Xu X."/>
            <person name="Weber T."/>
            <person name="Kovacs A.T."/>
        </authorList>
    </citation>
    <scope>NUCLEOTIDE SEQUENCE</scope>
    <source>
        <strain evidence="1">G1S1</strain>
    </source>
</reference>
<dbReference type="Gene3D" id="3.40.630.10">
    <property type="entry name" value="Zn peptidases"/>
    <property type="match status" value="1"/>
</dbReference>
<proteinExistence type="predicted"/>
<sequence length="123" mass="13651">MIEWLALFGETESNGVTRILYSKERMSAQQAMKAEDGKKLIIYFDRVCFRGASGGIILTSSHMETDKDGVEYDGAYGVVSHIVGLRRYTVEIISKSDHAGTTPIPTGRMLSSGFGIQCSEWHR</sequence>
<gene>
    <name evidence="1" type="ORF">QUF85_06400</name>
</gene>
<dbReference type="Proteomes" id="UP001238973">
    <property type="component" value="Unassembled WGS sequence"/>
</dbReference>
<dbReference type="EMBL" id="JAUCFI010000003">
    <property type="protein sequence ID" value="MDM5282927.1"/>
    <property type="molecule type" value="Genomic_DNA"/>
</dbReference>
<protein>
    <submittedName>
        <fullName evidence="1">Uncharacterized protein</fullName>
    </submittedName>
</protein>
<accession>A0AAJ1VA98</accession>
<organism evidence="1 2">
    <name type="scientific">Peribacillus frigoritolerans</name>
    <dbReference type="NCBI Taxonomy" id="450367"/>
    <lineage>
        <taxon>Bacteria</taxon>
        <taxon>Bacillati</taxon>
        <taxon>Bacillota</taxon>
        <taxon>Bacilli</taxon>
        <taxon>Bacillales</taxon>
        <taxon>Bacillaceae</taxon>
        <taxon>Peribacillus</taxon>
    </lineage>
</organism>
<evidence type="ECO:0000313" key="2">
    <source>
        <dbReference type="Proteomes" id="UP001238973"/>
    </source>
</evidence>
<evidence type="ECO:0000313" key="1">
    <source>
        <dbReference type="EMBL" id="MDM5282927.1"/>
    </source>
</evidence>
<name>A0AAJ1VA98_9BACI</name>